<proteinExistence type="predicted"/>
<evidence type="ECO:0000259" key="4">
    <source>
        <dbReference type="SMART" id="SM00703"/>
    </source>
</evidence>
<dbReference type="OMA" id="LMHILIE"/>
<sequence length="684" mass="77524">MDMDGRTLMLFLCGLALASADTYTEQAQRVMQMRRLAVEFIDYYQNLTAVDLIVPGTRLPNKEDLQCMAEMAQLSQGVQSGSIWALRMIDSWGRLPAGLLYGNVKDLGNFDECVRVDHHMESTSLRLRGKYCMAKLFSIDTGAMGKLSVQTAVCFPASCNGEHMERLLRKLFNQLLNIELSPETELINDSNCQTAEREPLDFLAIFTIVIIGVLGAAVLLCTLIDYFLCDDQKQLPSLVKIFSARANSRSLFRIVDGKSNPNVIECLHGIRCLSIIWVIYGHDYSVYFITPNINVIDLIPWFRSSYSMFIMHAQFSVDTFFFLSGFLVAMVALRAMERSRGKLNVPLMYLHRYLRITPVLALAILVYMRFVPLLGSGPLIKIFDRLVAAPCEDNWLWTFLYVQNYSPTATCVPQSWYLGVDMQLYFISPLLLIALYKWGKKAVAGIVLLMLLLASCLFSTMVIMGNNDKIYNSTHTRASPWIIGVIFGYYLHVNRGKSFKLNRLSVWLGWLISLGLIFTCMFALYPYAANGKDLATVNDAFYVTFTRIAWPLALVWVVFACKYGYGGLANSFLSSPLWQPLSKLSFCVYIWHLFIVDFNAGIGRTNTYFSDYQVMLRFWHDFGLTLLLAYLMYILVEAPFAALEMLLLPARRPPAPVAPKSTATELHSQNFEIASQSEPKKESD</sequence>
<feature type="signal peptide" evidence="3">
    <location>
        <begin position="1"/>
        <end position="20"/>
    </location>
</feature>
<feature type="transmembrane region" description="Helical" evidence="2">
    <location>
        <begin position="309"/>
        <end position="333"/>
    </location>
</feature>
<feature type="transmembrane region" description="Helical" evidence="2">
    <location>
        <begin position="202"/>
        <end position="228"/>
    </location>
</feature>
<dbReference type="GO" id="GO:0016747">
    <property type="term" value="F:acyltransferase activity, transferring groups other than amino-acyl groups"/>
    <property type="evidence" value="ECO:0007669"/>
    <property type="project" value="InterPro"/>
</dbReference>
<dbReference type="eggNOG" id="KOG3700">
    <property type="taxonomic scope" value="Eukaryota"/>
</dbReference>
<feature type="transmembrane region" description="Helical" evidence="2">
    <location>
        <begin position="268"/>
        <end position="289"/>
    </location>
</feature>
<dbReference type="Pfam" id="PF01757">
    <property type="entry name" value="Acyl_transf_3"/>
    <property type="match status" value="1"/>
</dbReference>
<keyword evidence="2" id="KW-1133">Transmembrane helix</keyword>
<name>B4JME3_DROGR</name>
<dbReference type="Proteomes" id="UP000001070">
    <property type="component" value="Unassembled WGS sequence"/>
</dbReference>
<evidence type="ECO:0000256" key="3">
    <source>
        <dbReference type="SAM" id="SignalP"/>
    </source>
</evidence>
<dbReference type="Pfam" id="PF20146">
    <property type="entry name" value="NRF"/>
    <property type="match status" value="1"/>
</dbReference>
<dbReference type="OrthoDB" id="118951at2759"/>
<keyword evidence="6" id="KW-1185">Reference proteome</keyword>
<feature type="chain" id="PRO_5002812541" evidence="3">
    <location>
        <begin position="21"/>
        <end position="684"/>
    </location>
</feature>
<dbReference type="InParanoid" id="B4JME3"/>
<accession>B4JME3</accession>
<keyword evidence="2" id="KW-0472">Membrane</keyword>
<dbReference type="SMART" id="SM00703">
    <property type="entry name" value="NRF"/>
    <property type="match status" value="1"/>
</dbReference>
<feature type="region of interest" description="Disordered" evidence="1">
    <location>
        <begin position="655"/>
        <end position="684"/>
    </location>
</feature>
<dbReference type="PhylomeDB" id="B4JME3"/>
<dbReference type="InterPro" id="IPR006621">
    <property type="entry name" value="Nose-resist-to-fluoxetine_N"/>
</dbReference>
<dbReference type="HOGENOM" id="CLU_007874_2_1_1"/>
<evidence type="ECO:0000256" key="1">
    <source>
        <dbReference type="SAM" id="MobiDB-lite"/>
    </source>
</evidence>
<evidence type="ECO:0000313" key="6">
    <source>
        <dbReference type="Proteomes" id="UP000001070"/>
    </source>
</evidence>
<feature type="compositionally biased region" description="Polar residues" evidence="1">
    <location>
        <begin position="661"/>
        <end position="677"/>
    </location>
</feature>
<dbReference type="EMBL" id="CH916371">
    <property type="protein sequence ID" value="EDV92468.1"/>
    <property type="molecule type" value="Genomic_DNA"/>
</dbReference>
<dbReference type="InterPro" id="IPR002656">
    <property type="entry name" value="Acyl_transf_3_dom"/>
</dbReference>
<evidence type="ECO:0000256" key="2">
    <source>
        <dbReference type="SAM" id="Phobius"/>
    </source>
</evidence>
<feature type="transmembrane region" description="Helical" evidence="2">
    <location>
        <begin position="506"/>
        <end position="528"/>
    </location>
</feature>
<feature type="transmembrane region" description="Helical" evidence="2">
    <location>
        <begin position="548"/>
        <end position="565"/>
    </location>
</feature>
<dbReference type="PANTHER" id="PTHR11161:SF0">
    <property type="entry name" value="O-ACYLTRANSFERASE LIKE PROTEIN"/>
    <property type="match status" value="1"/>
</dbReference>
<feature type="domain" description="Nose resistant-to-fluoxetine protein N-terminal" evidence="4">
    <location>
        <begin position="64"/>
        <end position="194"/>
    </location>
</feature>
<keyword evidence="3" id="KW-0732">Signal</keyword>
<reference evidence="5 6" key="1">
    <citation type="journal article" date="2007" name="Nature">
        <title>Evolution of genes and genomes on the Drosophila phylogeny.</title>
        <authorList>
            <consortium name="Drosophila 12 Genomes Consortium"/>
            <person name="Clark A.G."/>
            <person name="Eisen M.B."/>
            <person name="Smith D.R."/>
            <person name="Bergman C.M."/>
            <person name="Oliver B."/>
            <person name="Markow T.A."/>
            <person name="Kaufman T.C."/>
            <person name="Kellis M."/>
            <person name="Gelbart W."/>
            <person name="Iyer V.N."/>
            <person name="Pollard D.A."/>
            <person name="Sackton T.B."/>
            <person name="Larracuente A.M."/>
            <person name="Singh N.D."/>
            <person name="Abad J.P."/>
            <person name="Abt D.N."/>
            <person name="Adryan B."/>
            <person name="Aguade M."/>
            <person name="Akashi H."/>
            <person name="Anderson W.W."/>
            <person name="Aquadro C.F."/>
            <person name="Ardell D.H."/>
            <person name="Arguello R."/>
            <person name="Artieri C.G."/>
            <person name="Barbash D.A."/>
            <person name="Barker D."/>
            <person name="Barsanti P."/>
            <person name="Batterham P."/>
            <person name="Batzoglou S."/>
            <person name="Begun D."/>
            <person name="Bhutkar A."/>
            <person name="Blanco E."/>
            <person name="Bosak S.A."/>
            <person name="Bradley R.K."/>
            <person name="Brand A.D."/>
            <person name="Brent M.R."/>
            <person name="Brooks A.N."/>
            <person name="Brown R.H."/>
            <person name="Butlin R.K."/>
            <person name="Caggese C."/>
            <person name="Calvi B.R."/>
            <person name="Bernardo de Carvalho A."/>
            <person name="Caspi A."/>
            <person name="Castrezana S."/>
            <person name="Celniker S.E."/>
            <person name="Chang J.L."/>
            <person name="Chapple C."/>
            <person name="Chatterji S."/>
            <person name="Chinwalla A."/>
            <person name="Civetta A."/>
            <person name="Clifton S.W."/>
            <person name="Comeron J.M."/>
            <person name="Costello J.C."/>
            <person name="Coyne J.A."/>
            <person name="Daub J."/>
            <person name="David R.G."/>
            <person name="Delcher A.L."/>
            <person name="Delehaunty K."/>
            <person name="Do C.B."/>
            <person name="Ebling H."/>
            <person name="Edwards K."/>
            <person name="Eickbush T."/>
            <person name="Evans J.D."/>
            <person name="Filipski A."/>
            <person name="Findeiss S."/>
            <person name="Freyhult E."/>
            <person name="Fulton L."/>
            <person name="Fulton R."/>
            <person name="Garcia A.C."/>
            <person name="Gardiner A."/>
            <person name="Garfield D.A."/>
            <person name="Garvin B.E."/>
            <person name="Gibson G."/>
            <person name="Gilbert D."/>
            <person name="Gnerre S."/>
            <person name="Godfrey J."/>
            <person name="Good R."/>
            <person name="Gotea V."/>
            <person name="Gravely B."/>
            <person name="Greenberg A.J."/>
            <person name="Griffiths-Jones S."/>
            <person name="Gross S."/>
            <person name="Guigo R."/>
            <person name="Gustafson E.A."/>
            <person name="Haerty W."/>
            <person name="Hahn M.W."/>
            <person name="Halligan D.L."/>
            <person name="Halpern A.L."/>
            <person name="Halter G.M."/>
            <person name="Han M.V."/>
            <person name="Heger A."/>
            <person name="Hillier L."/>
            <person name="Hinrichs A.S."/>
            <person name="Holmes I."/>
            <person name="Hoskins R.A."/>
            <person name="Hubisz M.J."/>
            <person name="Hultmark D."/>
            <person name="Huntley M.A."/>
            <person name="Jaffe D.B."/>
            <person name="Jagadeeshan S."/>
            <person name="Jeck W.R."/>
            <person name="Johnson J."/>
            <person name="Jones C.D."/>
            <person name="Jordan W.C."/>
            <person name="Karpen G.H."/>
            <person name="Kataoka E."/>
            <person name="Keightley P.D."/>
            <person name="Kheradpour P."/>
            <person name="Kirkness E.F."/>
            <person name="Koerich L.B."/>
            <person name="Kristiansen K."/>
            <person name="Kudrna D."/>
            <person name="Kulathinal R.J."/>
            <person name="Kumar S."/>
            <person name="Kwok R."/>
            <person name="Lander E."/>
            <person name="Langley C.H."/>
            <person name="Lapoint R."/>
            <person name="Lazzaro B.P."/>
            <person name="Lee S.J."/>
            <person name="Levesque L."/>
            <person name="Li R."/>
            <person name="Lin C.F."/>
            <person name="Lin M.F."/>
            <person name="Lindblad-Toh K."/>
            <person name="Llopart A."/>
            <person name="Long M."/>
            <person name="Low L."/>
            <person name="Lozovsky E."/>
            <person name="Lu J."/>
            <person name="Luo M."/>
            <person name="Machado C.A."/>
            <person name="Makalowski W."/>
            <person name="Marzo M."/>
            <person name="Matsuda M."/>
            <person name="Matzkin L."/>
            <person name="McAllister B."/>
            <person name="McBride C.S."/>
            <person name="McKernan B."/>
            <person name="McKernan K."/>
            <person name="Mendez-Lago M."/>
            <person name="Minx P."/>
            <person name="Mollenhauer M.U."/>
            <person name="Montooth K."/>
            <person name="Mount S.M."/>
            <person name="Mu X."/>
            <person name="Myers E."/>
            <person name="Negre B."/>
            <person name="Newfeld S."/>
            <person name="Nielsen R."/>
            <person name="Noor M.A."/>
            <person name="O'Grady P."/>
            <person name="Pachter L."/>
            <person name="Papaceit M."/>
            <person name="Parisi M.J."/>
            <person name="Parisi M."/>
            <person name="Parts L."/>
            <person name="Pedersen J.S."/>
            <person name="Pesole G."/>
            <person name="Phillippy A.M."/>
            <person name="Ponting C.P."/>
            <person name="Pop M."/>
            <person name="Porcelli D."/>
            <person name="Powell J.R."/>
            <person name="Prohaska S."/>
            <person name="Pruitt K."/>
            <person name="Puig M."/>
            <person name="Quesneville H."/>
            <person name="Ram K.R."/>
            <person name="Rand D."/>
            <person name="Rasmussen M.D."/>
            <person name="Reed L.K."/>
            <person name="Reenan R."/>
            <person name="Reily A."/>
            <person name="Remington K.A."/>
            <person name="Rieger T.T."/>
            <person name="Ritchie M.G."/>
            <person name="Robin C."/>
            <person name="Rogers Y.H."/>
            <person name="Rohde C."/>
            <person name="Rozas J."/>
            <person name="Rubenfield M.J."/>
            <person name="Ruiz A."/>
            <person name="Russo S."/>
            <person name="Salzberg S.L."/>
            <person name="Sanchez-Gracia A."/>
            <person name="Saranga D.J."/>
            <person name="Sato H."/>
            <person name="Schaeffer S.W."/>
            <person name="Schatz M.C."/>
            <person name="Schlenke T."/>
            <person name="Schwartz R."/>
            <person name="Segarra C."/>
            <person name="Singh R.S."/>
            <person name="Sirot L."/>
            <person name="Sirota M."/>
            <person name="Sisneros N.B."/>
            <person name="Smith C.D."/>
            <person name="Smith T.F."/>
            <person name="Spieth J."/>
            <person name="Stage D.E."/>
            <person name="Stark A."/>
            <person name="Stephan W."/>
            <person name="Strausberg R.L."/>
            <person name="Strempel S."/>
            <person name="Sturgill D."/>
            <person name="Sutton G."/>
            <person name="Sutton G.G."/>
            <person name="Tao W."/>
            <person name="Teichmann S."/>
            <person name="Tobari Y.N."/>
            <person name="Tomimura Y."/>
            <person name="Tsolas J.M."/>
            <person name="Valente V.L."/>
            <person name="Venter E."/>
            <person name="Venter J.C."/>
            <person name="Vicario S."/>
            <person name="Vieira F.G."/>
            <person name="Vilella A.J."/>
            <person name="Villasante A."/>
            <person name="Walenz B."/>
            <person name="Wang J."/>
            <person name="Wasserman M."/>
            <person name="Watts T."/>
            <person name="Wilson D."/>
            <person name="Wilson R.K."/>
            <person name="Wing R.A."/>
            <person name="Wolfner M.F."/>
            <person name="Wong A."/>
            <person name="Wong G.K."/>
            <person name="Wu C.I."/>
            <person name="Wu G."/>
            <person name="Yamamoto D."/>
            <person name="Yang H.P."/>
            <person name="Yang S.P."/>
            <person name="Yorke J.A."/>
            <person name="Yoshida K."/>
            <person name="Zdobnov E."/>
            <person name="Zhang P."/>
            <person name="Zhang Y."/>
            <person name="Zimin A.V."/>
            <person name="Baldwin J."/>
            <person name="Abdouelleil A."/>
            <person name="Abdulkadir J."/>
            <person name="Abebe A."/>
            <person name="Abera B."/>
            <person name="Abreu J."/>
            <person name="Acer S.C."/>
            <person name="Aftuck L."/>
            <person name="Alexander A."/>
            <person name="An P."/>
            <person name="Anderson E."/>
            <person name="Anderson S."/>
            <person name="Arachi H."/>
            <person name="Azer M."/>
            <person name="Bachantsang P."/>
            <person name="Barry A."/>
            <person name="Bayul T."/>
            <person name="Berlin A."/>
            <person name="Bessette D."/>
            <person name="Bloom T."/>
            <person name="Blye J."/>
            <person name="Boguslavskiy L."/>
            <person name="Bonnet C."/>
            <person name="Boukhgalter B."/>
            <person name="Bourzgui I."/>
            <person name="Brown A."/>
            <person name="Cahill P."/>
            <person name="Channer S."/>
            <person name="Cheshatsang Y."/>
            <person name="Chuda L."/>
            <person name="Citroen M."/>
            <person name="Collymore A."/>
            <person name="Cooke P."/>
            <person name="Costello M."/>
            <person name="D'Aco K."/>
            <person name="Daza R."/>
            <person name="De Haan G."/>
            <person name="DeGray S."/>
            <person name="DeMaso C."/>
            <person name="Dhargay N."/>
            <person name="Dooley K."/>
            <person name="Dooley E."/>
            <person name="Doricent M."/>
            <person name="Dorje P."/>
            <person name="Dorjee K."/>
            <person name="Dupes A."/>
            <person name="Elong R."/>
            <person name="Falk J."/>
            <person name="Farina A."/>
            <person name="Faro S."/>
            <person name="Ferguson D."/>
            <person name="Fisher S."/>
            <person name="Foley C.D."/>
            <person name="Franke A."/>
            <person name="Friedrich D."/>
            <person name="Gadbois L."/>
            <person name="Gearin G."/>
            <person name="Gearin C.R."/>
            <person name="Giannoukos G."/>
            <person name="Goode T."/>
            <person name="Graham J."/>
            <person name="Grandbois E."/>
            <person name="Grewal S."/>
            <person name="Gyaltsen K."/>
            <person name="Hafez N."/>
            <person name="Hagos B."/>
            <person name="Hall J."/>
            <person name="Henson C."/>
            <person name="Hollinger A."/>
            <person name="Honan T."/>
            <person name="Huard M.D."/>
            <person name="Hughes L."/>
            <person name="Hurhula B."/>
            <person name="Husby M.E."/>
            <person name="Kamat A."/>
            <person name="Kanga B."/>
            <person name="Kashin S."/>
            <person name="Khazanovich D."/>
            <person name="Kisner P."/>
            <person name="Lance K."/>
            <person name="Lara M."/>
            <person name="Lee W."/>
            <person name="Lennon N."/>
            <person name="Letendre F."/>
            <person name="LeVine R."/>
            <person name="Lipovsky A."/>
            <person name="Liu X."/>
            <person name="Liu J."/>
            <person name="Liu S."/>
            <person name="Lokyitsang T."/>
            <person name="Lokyitsang Y."/>
            <person name="Lubonja R."/>
            <person name="Lui A."/>
            <person name="MacDonald P."/>
            <person name="Magnisalis V."/>
            <person name="Maru K."/>
            <person name="Matthews C."/>
            <person name="McCusker W."/>
            <person name="McDonough S."/>
            <person name="Mehta T."/>
            <person name="Meldrim J."/>
            <person name="Meneus L."/>
            <person name="Mihai O."/>
            <person name="Mihalev A."/>
            <person name="Mihova T."/>
            <person name="Mittelman R."/>
            <person name="Mlenga V."/>
            <person name="Montmayeur A."/>
            <person name="Mulrain L."/>
            <person name="Navidi A."/>
            <person name="Naylor J."/>
            <person name="Negash T."/>
            <person name="Nguyen T."/>
            <person name="Nguyen N."/>
            <person name="Nicol R."/>
            <person name="Norbu C."/>
            <person name="Norbu N."/>
            <person name="Novod N."/>
            <person name="O'Neill B."/>
            <person name="Osman S."/>
            <person name="Markiewicz E."/>
            <person name="Oyono O.L."/>
            <person name="Patti C."/>
            <person name="Phunkhang P."/>
            <person name="Pierre F."/>
            <person name="Priest M."/>
            <person name="Raghuraman S."/>
            <person name="Rege F."/>
            <person name="Reyes R."/>
            <person name="Rise C."/>
            <person name="Rogov P."/>
            <person name="Ross K."/>
            <person name="Ryan E."/>
            <person name="Settipalli S."/>
            <person name="Shea T."/>
            <person name="Sherpa N."/>
            <person name="Shi L."/>
            <person name="Shih D."/>
            <person name="Sparrow T."/>
            <person name="Spaulding J."/>
            <person name="Stalker J."/>
            <person name="Stange-Thomann N."/>
            <person name="Stavropoulos S."/>
            <person name="Stone C."/>
            <person name="Strader C."/>
            <person name="Tesfaye S."/>
            <person name="Thomson T."/>
            <person name="Thoulutsang Y."/>
            <person name="Thoulutsang D."/>
            <person name="Topham K."/>
            <person name="Topping I."/>
            <person name="Tsamla T."/>
            <person name="Vassiliev H."/>
            <person name="Vo A."/>
            <person name="Wangchuk T."/>
            <person name="Wangdi T."/>
            <person name="Weiand M."/>
            <person name="Wilkinson J."/>
            <person name="Wilson A."/>
            <person name="Yadav S."/>
            <person name="Young G."/>
            <person name="Yu Q."/>
            <person name="Zembek L."/>
            <person name="Zhong D."/>
            <person name="Zimmer A."/>
            <person name="Zwirko Z."/>
            <person name="Jaffe D.B."/>
            <person name="Alvarez P."/>
            <person name="Brockman W."/>
            <person name="Butler J."/>
            <person name="Chin C."/>
            <person name="Gnerre S."/>
            <person name="Grabherr M."/>
            <person name="Kleber M."/>
            <person name="Mauceli E."/>
            <person name="MacCallum I."/>
        </authorList>
    </citation>
    <scope>NUCLEOTIDE SEQUENCE [LARGE SCALE GENOMIC DNA]</scope>
    <source>
        <strain evidence="6">Tucson 15287-2541.00</strain>
    </source>
</reference>
<dbReference type="PANTHER" id="PTHR11161">
    <property type="entry name" value="O-ACYLTRANSFERASE"/>
    <property type="match status" value="1"/>
</dbReference>
<feature type="transmembrane region" description="Helical" evidence="2">
    <location>
        <begin position="353"/>
        <end position="370"/>
    </location>
</feature>
<protein>
    <submittedName>
        <fullName evidence="5">GH24038</fullName>
    </submittedName>
</protein>
<feature type="transmembrane region" description="Helical" evidence="2">
    <location>
        <begin position="416"/>
        <end position="436"/>
    </location>
</feature>
<evidence type="ECO:0000313" key="5">
    <source>
        <dbReference type="EMBL" id="EDV92468.1"/>
    </source>
</evidence>
<organism evidence="6">
    <name type="scientific">Drosophila grimshawi</name>
    <name type="common">Hawaiian fruit fly</name>
    <name type="synonym">Idiomyia grimshawi</name>
    <dbReference type="NCBI Taxonomy" id="7222"/>
    <lineage>
        <taxon>Eukaryota</taxon>
        <taxon>Metazoa</taxon>
        <taxon>Ecdysozoa</taxon>
        <taxon>Arthropoda</taxon>
        <taxon>Hexapoda</taxon>
        <taxon>Insecta</taxon>
        <taxon>Pterygota</taxon>
        <taxon>Neoptera</taxon>
        <taxon>Endopterygota</taxon>
        <taxon>Diptera</taxon>
        <taxon>Brachycera</taxon>
        <taxon>Muscomorpha</taxon>
        <taxon>Ephydroidea</taxon>
        <taxon>Drosophilidae</taxon>
        <taxon>Drosophila</taxon>
        <taxon>Hawaiian Drosophila</taxon>
    </lineage>
</organism>
<feature type="transmembrane region" description="Helical" evidence="2">
    <location>
        <begin position="478"/>
        <end position="494"/>
    </location>
</feature>
<feature type="transmembrane region" description="Helical" evidence="2">
    <location>
        <begin position="443"/>
        <end position="466"/>
    </location>
</feature>
<keyword evidence="2" id="KW-0812">Transmembrane</keyword>
<gene>
    <name evidence="5" type="primary">Dgri\GH24038</name>
    <name evidence="5" type="ORF">Dgri_GH24038</name>
</gene>
<feature type="transmembrane region" description="Helical" evidence="2">
    <location>
        <begin position="622"/>
        <end position="643"/>
    </location>
</feature>
<dbReference type="InterPro" id="IPR052728">
    <property type="entry name" value="O2_lipid_transport_reg"/>
</dbReference>
<dbReference type="AlphaFoldDB" id="B4JME3"/>